<evidence type="ECO:0000256" key="1">
    <source>
        <dbReference type="SAM" id="MobiDB-lite"/>
    </source>
</evidence>
<dbReference type="Proteomes" id="UP000560066">
    <property type="component" value="Unassembled WGS sequence"/>
</dbReference>
<protein>
    <submittedName>
        <fullName evidence="2">SYC2L protein</fullName>
    </submittedName>
</protein>
<dbReference type="PANTHER" id="PTHR15607">
    <property type="entry name" value="SYNAPTONEMAL COMPLEX PROTEIN-RELATED"/>
    <property type="match status" value="1"/>
</dbReference>
<sequence length="243" mass="27162">SSYWKHLFSESDSENTSTDQSEISWILDSQKEPVPKSVDYTRKRSRVRSKLKVLPLSSASSGSDYESKKGGSRQRTQKEMLRKKSTSSSKPSDLPTVILADETLSEEPEGDPVSPGVSARGCSSGVEKATQTFHDAPGKLTREEDSIKWKGSEMLSSPARKKPKFSSWEANHLSPDSNNKPRKIFDDKVDDKAEIQKGSQEVDDSVDEVLFSKMLHEDFSPSGVITAFESFIGQLKNLFWVMY</sequence>
<feature type="compositionally biased region" description="Basic and acidic residues" evidence="1">
    <location>
        <begin position="136"/>
        <end position="151"/>
    </location>
</feature>
<dbReference type="GO" id="GO:0000779">
    <property type="term" value="C:condensed chromosome, centromeric region"/>
    <property type="evidence" value="ECO:0007669"/>
    <property type="project" value="TreeGrafter"/>
</dbReference>
<dbReference type="AlphaFoldDB" id="A0A7L2RQ92"/>
<keyword evidence="3" id="KW-1185">Reference proteome</keyword>
<feature type="non-terminal residue" evidence="2">
    <location>
        <position position="1"/>
    </location>
</feature>
<dbReference type="PANTHER" id="PTHR15607:SF14">
    <property type="entry name" value="SYNAPTONEMAL COMPLEX PROTEIN 2-LIKE"/>
    <property type="match status" value="1"/>
</dbReference>
<dbReference type="OrthoDB" id="10256849at2759"/>
<reference evidence="2 3" key="1">
    <citation type="submission" date="2019-09" db="EMBL/GenBank/DDBJ databases">
        <title>Bird 10,000 Genomes (B10K) Project - Family phase.</title>
        <authorList>
            <person name="Zhang G."/>
        </authorList>
    </citation>
    <scope>NUCLEOTIDE SEQUENCE [LARGE SCALE GENOMIC DNA]</scope>
    <source>
        <strain evidence="2">B10K-DU-002-79</strain>
    </source>
</reference>
<evidence type="ECO:0000313" key="3">
    <source>
        <dbReference type="Proteomes" id="UP000560066"/>
    </source>
</evidence>
<feature type="compositionally biased region" description="Basic and acidic residues" evidence="1">
    <location>
        <begin position="29"/>
        <end position="42"/>
    </location>
</feature>
<proteinExistence type="predicted"/>
<dbReference type="InterPro" id="IPR024835">
    <property type="entry name" value="SYCP2-like"/>
</dbReference>
<dbReference type="GO" id="GO:0000800">
    <property type="term" value="C:lateral element"/>
    <property type="evidence" value="ECO:0007669"/>
    <property type="project" value="TreeGrafter"/>
</dbReference>
<name>A0A7L2RQ92_9PASS</name>
<evidence type="ECO:0000313" key="2">
    <source>
        <dbReference type="EMBL" id="NXS10636.1"/>
    </source>
</evidence>
<gene>
    <name evidence="2" type="primary">Sycp2l</name>
    <name evidence="2" type="ORF">NEOCOR_R08921</name>
</gene>
<dbReference type="EMBL" id="VYZS01077723">
    <property type="protein sequence ID" value="NXS10636.1"/>
    <property type="molecule type" value="Genomic_DNA"/>
</dbReference>
<feature type="region of interest" description="Disordered" evidence="1">
    <location>
        <begin position="1"/>
        <end position="184"/>
    </location>
</feature>
<feature type="compositionally biased region" description="Polar residues" evidence="1">
    <location>
        <begin position="14"/>
        <end position="23"/>
    </location>
</feature>
<organism evidence="2 3">
    <name type="scientific">Neodrepanis coruscans</name>
    <name type="common">wattled asity</name>
    <dbReference type="NCBI Taxonomy" id="254563"/>
    <lineage>
        <taxon>Eukaryota</taxon>
        <taxon>Metazoa</taxon>
        <taxon>Chordata</taxon>
        <taxon>Craniata</taxon>
        <taxon>Vertebrata</taxon>
        <taxon>Euteleostomi</taxon>
        <taxon>Archelosauria</taxon>
        <taxon>Archosauria</taxon>
        <taxon>Dinosauria</taxon>
        <taxon>Saurischia</taxon>
        <taxon>Theropoda</taxon>
        <taxon>Coelurosauria</taxon>
        <taxon>Aves</taxon>
        <taxon>Neognathae</taxon>
        <taxon>Neoaves</taxon>
        <taxon>Telluraves</taxon>
        <taxon>Australaves</taxon>
        <taxon>Passeriformes</taxon>
        <taxon>Philepittidae</taxon>
        <taxon>Neodrepanis</taxon>
    </lineage>
</organism>
<comment type="caution">
    <text evidence="2">The sequence shown here is derived from an EMBL/GenBank/DDBJ whole genome shotgun (WGS) entry which is preliminary data.</text>
</comment>
<feature type="non-terminal residue" evidence="2">
    <location>
        <position position="243"/>
    </location>
</feature>
<accession>A0A7L2RQ92</accession>
<dbReference type="GO" id="GO:0140013">
    <property type="term" value="P:meiotic nuclear division"/>
    <property type="evidence" value="ECO:0007669"/>
    <property type="project" value="TreeGrafter"/>
</dbReference>